<dbReference type="AlphaFoldDB" id="A0AAE1A5W7"/>
<dbReference type="EMBL" id="JAWDGP010002576">
    <property type="protein sequence ID" value="KAK3781883.1"/>
    <property type="molecule type" value="Genomic_DNA"/>
</dbReference>
<sequence>MRTGIRSYHSEYKTKQIIKVRKGMVLKLMAIDRARTCPVEDFCQSNSHHVGVTQRPRSGLQECQPHRPCCSCHTPRPSSHSLDQPPPSGANDLLIFCVNRRGSVRKGSSLFHLLYLFSALIPDDQTTVIHGLLGEVSVEKCLPMVCGCLVDSSGHWKDLERKEN</sequence>
<keyword evidence="2" id="KW-1185">Reference proteome</keyword>
<protein>
    <submittedName>
        <fullName evidence="1">Uncharacterized protein</fullName>
    </submittedName>
</protein>
<name>A0AAE1A5W7_9GAST</name>
<accession>A0AAE1A5W7</accession>
<gene>
    <name evidence="1" type="ORF">RRG08_020574</name>
</gene>
<comment type="caution">
    <text evidence="1">The sequence shown here is derived from an EMBL/GenBank/DDBJ whole genome shotgun (WGS) entry which is preliminary data.</text>
</comment>
<organism evidence="1 2">
    <name type="scientific">Elysia crispata</name>
    <name type="common">lettuce slug</name>
    <dbReference type="NCBI Taxonomy" id="231223"/>
    <lineage>
        <taxon>Eukaryota</taxon>
        <taxon>Metazoa</taxon>
        <taxon>Spiralia</taxon>
        <taxon>Lophotrochozoa</taxon>
        <taxon>Mollusca</taxon>
        <taxon>Gastropoda</taxon>
        <taxon>Heterobranchia</taxon>
        <taxon>Euthyneura</taxon>
        <taxon>Panpulmonata</taxon>
        <taxon>Sacoglossa</taxon>
        <taxon>Placobranchoidea</taxon>
        <taxon>Plakobranchidae</taxon>
        <taxon>Elysia</taxon>
    </lineage>
</organism>
<proteinExistence type="predicted"/>
<reference evidence="1" key="1">
    <citation type="journal article" date="2023" name="G3 (Bethesda)">
        <title>A reference genome for the long-term kleptoplast-retaining sea slug Elysia crispata morphotype clarki.</title>
        <authorList>
            <person name="Eastman K.E."/>
            <person name="Pendleton A.L."/>
            <person name="Shaikh M.A."/>
            <person name="Suttiyut T."/>
            <person name="Ogas R."/>
            <person name="Tomko P."/>
            <person name="Gavelis G."/>
            <person name="Widhalm J.R."/>
            <person name="Wisecaver J.H."/>
        </authorList>
    </citation>
    <scope>NUCLEOTIDE SEQUENCE</scope>
    <source>
        <strain evidence="1">ECLA1</strain>
    </source>
</reference>
<dbReference type="Proteomes" id="UP001283361">
    <property type="component" value="Unassembled WGS sequence"/>
</dbReference>
<evidence type="ECO:0000313" key="1">
    <source>
        <dbReference type="EMBL" id="KAK3781883.1"/>
    </source>
</evidence>
<evidence type="ECO:0000313" key="2">
    <source>
        <dbReference type="Proteomes" id="UP001283361"/>
    </source>
</evidence>